<keyword evidence="4 5" id="KW-0472">Membrane</keyword>
<dbReference type="InterPro" id="IPR018490">
    <property type="entry name" value="cNMP-bd_dom_sf"/>
</dbReference>
<dbReference type="SUPFAM" id="SSF51206">
    <property type="entry name" value="cAMP-binding domain-like"/>
    <property type="match status" value="1"/>
</dbReference>
<keyword evidence="2 5" id="KW-0812">Transmembrane</keyword>
<evidence type="ECO:0000259" key="6">
    <source>
        <dbReference type="PROSITE" id="PS50042"/>
    </source>
</evidence>
<dbReference type="AlphaFoldDB" id="A0A011PM78"/>
<evidence type="ECO:0000256" key="3">
    <source>
        <dbReference type="ARBA" id="ARBA00022989"/>
    </source>
</evidence>
<dbReference type="PANTHER" id="PTHR43310:SF1">
    <property type="entry name" value="SULFATE TRANSPORTER YBAR-RELATED"/>
    <property type="match status" value="1"/>
</dbReference>
<dbReference type="InterPro" id="IPR011547">
    <property type="entry name" value="SLC26A/SulP_dom"/>
</dbReference>
<dbReference type="CDD" id="cd00038">
    <property type="entry name" value="CAP_ED"/>
    <property type="match status" value="1"/>
</dbReference>
<dbReference type="InterPro" id="IPR000595">
    <property type="entry name" value="cNMP-bd_dom"/>
</dbReference>
<feature type="transmembrane region" description="Helical" evidence="5">
    <location>
        <begin position="407"/>
        <end position="438"/>
    </location>
</feature>
<comment type="caution">
    <text evidence="8">The sequence shown here is derived from an EMBL/GenBank/DDBJ whole genome shotgun (WGS) entry which is preliminary data.</text>
</comment>
<dbReference type="Proteomes" id="UP000020218">
    <property type="component" value="Unassembled WGS sequence"/>
</dbReference>
<dbReference type="GO" id="GO:0016020">
    <property type="term" value="C:membrane"/>
    <property type="evidence" value="ECO:0007669"/>
    <property type="project" value="UniProtKB-SubCell"/>
</dbReference>
<feature type="domain" description="STAS" evidence="7">
    <location>
        <begin position="479"/>
        <end position="584"/>
    </location>
</feature>
<dbReference type="STRING" id="1454001.AW08_01990"/>
<protein>
    <submittedName>
        <fullName evidence="8">Bicarbonate transporter BicA</fullName>
    </submittedName>
</protein>
<evidence type="ECO:0000259" key="7">
    <source>
        <dbReference type="PROSITE" id="PS50801"/>
    </source>
</evidence>
<evidence type="ECO:0000313" key="9">
    <source>
        <dbReference type="Proteomes" id="UP000020218"/>
    </source>
</evidence>
<feature type="transmembrane region" description="Helical" evidence="5">
    <location>
        <begin position="210"/>
        <end position="228"/>
    </location>
</feature>
<dbReference type="Pfam" id="PF00027">
    <property type="entry name" value="cNMP_binding"/>
    <property type="match status" value="1"/>
</dbReference>
<keyword evidence="9" id="KW-1185">Reference proteome</keyword>
<dbReference type="Pfam" id="PF01740">
    <property type="entry name" value="STAS"/>
    <property type="match status" value="1"/>
</dbReference>
<dbReference type="InterPro" id="IPR036513">
    <property type="entry name" value="STAS_dom_sf"/>
</dbReference>
<dbReference type="InterPro" id="IPR002645">
    <property type="entry name" value="STAS_dom"/>
</dbReference>
<feature type="transmembrane region" description="Helical" evidence="5">
    <location>
        <begin position="56"/>
        <end position="78"/>
    </location>
</feature>
<feature type="domain" description="Cyclic nucleotide-binding" evidence="6">
    <location>
        <begin position="609"/>
        <end position="712"/>
    </location>
</feature>
<dbReference type="SMART" id="SM00100">
    <property type="entry name" value="cNMP"/>
    <property type="match status" value="1"/>
</dbReference>
<accession>A0A011PM78</accession>
<feature type="transmembrane region" description="Helical" evidence="5">
    <location>
        <begin position="84"/>
        <end position="101"/>
    </location>
</feature>
<feature type="transmembrane region" description="Helical" evidence="5">
    <location>
        <begin position="27"/>
        <end position="49"/>
    </location>
</feature>
<evidence type="ECO:0000256" key="1">
    <source>
        <dbReference type="ARBA" id="ARBA00004141"/>
    </source>
</evidence>
<dbReference type="PROSITE" id="PS50801">
    <property type="entry name" value="STAS"/>
    <property type="match status" value="1"/>
</dbReference>
<dbReference type="SUPFAM" id="SSF52091">
    <property type="entry name" value="SpoIIaa-like"/>
    <property type="match status" value="1"/>
</dbReference>
<evidence type="ECO:0000256" key="4">
    <source>
        <dbReference type="ARBA" id="ARBA00023136"/>
    </source>
</evidence>
<feature type="transmembrane region" description="Helical" evidence="5">
    <location>
        <begin position="142"/>
        <end position="164"/>
    </location>
</feature>
<dbReference type="PROSITE" id="PS50042">
    <property type="entry name" value="CNMP_BINDING_3"/>
    <property type="match status" value="1"/>
</dbReference>
<sequence length="747" mass="80020">MQEPDKRGHTTVELTATLRNDKLVGDFWGGLAAMLVALPSAIAFGVTIYGAIGPAYAGLGALAGILGATALGLVAPAFGGTNRLITAPCAPAAAVLSAFAIELVQHGVAAPSIVLMLTALGLVSGVVQLLLGFMGIGSLIKYIPFPVVSGYLTGVGLIIIGSQIPKFLGAPGGTSWWRTLISPELWQWQSALIGAVTAAVMLGAPLVTRVVPAAILGLLAGVLSYFGLATIDESLLVMEGNKMIIGPLGGTASSMLEAITGRWQEIGELKLSQIGSLLGTAFTLAVLLSIDTLKTAVVLDALTRGRHDSNRELVAQGLGNVASACAGGMPGAGQMGATLVNLASGGRTRVSGVVEGVLSLIAFLALGSFIAWIPVGALAGILIVVGIRMIDRHSLHLLESPWTLLDFMVIVAVVVVAVGYSLIAASGVGIALAMFLFIREQLSSTVIRRKLDGGSRYSKRVRLRHEMELLEKQGHQTAILELQGSLFFGTKDQLYTALEPELTRRRFVVLDMRRVQSVDVTAVHLLSQIRDSLIERDAFLIFSSLSHVLPNGRNIGEFFDQMELTRMTEHVKVFPELDDAIEWIEDQILGQSPAQDATLPSLELSDLELFRDHKEETLIDLEACLERRTIASGGKVYSFGDPGNELYLIRKGAVRITLPAAGEAADHHALTYGRGDFFGGMAFLSQMTRFNDATALDECELFVLQREQFEKLREEHKRLACHLVEAVAKVLALRLRYSDKELMAMQE</sequence>
<organism evidence="8 9">
    <name type="scientific">Candidatus Accumulibacter adjunctus</name>
    <dbReference type="NCBI Taxonomy" id="1454001"/>
    <lineage>
        <taxon>Bacteria</taxon>
        <taxon>Pseudomonadati</taxon>
        <taxon>Pseudomonadota</taxon>
        <taxon>Betaproteobacteria</taxon>
        <taxon>Candidatus Accumulibacter</taxon>
    </lineage>
</organism>
<gene>
    <name evidence="8" type="primary">bicA_2</name>
    <name evidence="8" type="ORF">AW08_01990</name>
</gene>
<feature type="transmembrane region" description="Helical" evidence="5">
    <location>
        <begin position="357"/>
        <end position="387"/>
    </location>
</feature>
<keyword evidence="3 5" id="KW-1133">Transmembrane helix</keyword>
<dbReference type="Pfam" id="PF00916">
    <property type="entry name" value="Sulfate_transp"/>
    <property type="match status" value="1"/>
</dbReference>
<dbReference type="InterPro" id="IPR014710">
    <property type="entry name" value="RmlC-like_jellyroll"/>
</dbReference>
<name>A0A011PM78_9PROT</name>
<evidence type="ECO:0000256" key="5">
    <source>
        <dbReference type="SAM" id="Phobius"/>
    </source>
</evidence>
<dbReference type="Gene3D" id="2.60.120.10">
    <property type="entry name" value="Jelly Rolls"/>
    <property type="match status" value="1"/>
</dbReference>
<dbReference type="CDD" id="cd07042">
    <property type="entry name" value="STAS_SulP_like_sulfate_transporter"/>
    <property type="match status" value="1"/>
</dbReference>
<dbReference type="PANTHER" id="PTHR43310">
    <property type="entry name" value="SULFATE TRANSPORTER YBAR-RELATED"/>
    <property type="match status" value="1"/>
</dbReference>
<dbReference type="EMBL" id="JFAX01000010">
    <property type="protein sequence ID" value="EXI67434.1"/>
    <property type="molecule type" value="Genomic_DNA"/>
</dbReference>
<dbReference type="Gene3D" id="3.30.750.24">
    <property type="entry name" value="STAS domain"/>
    <property type="match status" value="1"/>
</dbReference>
<dbReference type="PATRIC" id="fig|1454001.3.peg.2030"/>
<dbReference type="InterPro" id="IPR052706">
    <property type="entry name" value="Membrane-Transporter-like"/>
</dbReference>
<feature type="transmembrane region" description="Helical" evidence="5">
    <location>
        <begin position="113"/>
        <end position="136"/>
    </location>
</feature>
<comment type="subcellular location">
    <subcellularLocation>
        <location evidence="1">Membrane</location>
        <topology evidence="1">Multi-pass membrane protein</topology>
    </subcellularLocation>
</comment>
<feature type="transmembrane region" description="Helical" evidence="5">
    <location>
        <begin position="185"/>
        <end position="204"/>
    </location>
</feature>
<proteinExistence type="predicted"/>
<evidence type="ECO:0000256" key="2">
    <source>
        <dbReference type="ARBA" id="ARBA00022692"/>
    </source>
</evidence>
<evidence type="ECO:0000313" key="8">
    <source>
        <dbReference type="EMBL" id="EXI67434.1"/>
    </source>
</evidence>
<reference evidence="8" key="1">
    <citation type="submission" date="2014-02" db="EMBL/GenBank/DDBJ databases">
        <title>Expanding our view of genomic diversity in Candidatus Accumulibacter clades.</title>
        <authorList>
            <person name="Skennerton C.T."/>
            <person name="Barr J.J."/>
            <person name="Slater F.R."/>
            <person name="Bond P.L."/>
            <person name="Tyson G.W."/>
        </authorList>
    </citation>
    <scope>NUCLEOTIDE SEQUENCE [LARGE SCALE GENOMIC DNA]</scope>
</reference>